<reference evidence="2" key="1">
    <citation type="submission" date="2022-08" db="EMBL/GenBank/DDBJ databases">
        <authorList>
            <person name="Bogun A."/>
            <person name="Kislichkina A."/>
            <person name="Solomentsev V."/>
            <person name="Skryabin Y."/>
            <person name="Sizova A."/>
            <person name="Platonov M."/>
            <person name="Dentovskaya S."/>
        </authorList>
    </citation>
    <scope>NUCLEOTIDE SEQUENCE</scope>
    <source>
        <strain evidence="2">SCPM-O-B-7604</strain>
    </source>
</reference>
<keyword evidence="3" id="KW-1185">Reference proteome</keyword>
<dbReference type="GeneID" id="75140374"/>
<accession>A0ABY5UUG1</accession>
<name>A0ABY5UUG1_9GAMM</name>
<proteinExistence type="predicted"/>
<evidence type="ECO:0000256" key="1">
    <source>
        <dbReference type="SAM" id="SignalP"/>
    </source>
</evidence>
<organism evidence="2 3">
    <name type="scientific">Yersinia alsatica</name>
    <dbReference type="NCBI Taxonomy" id="2890317"/>
    <lineage>
        <taxon>Bacteria</taxon>
        <taxon>Pseudomonadati</taxon>
        <taxon>Pseudomonadota</taxon>
        <taxon>Gammaproteobacteria</taxon>
        <taxon>Enterobacterales</taxon>
        <taxon>Yersiniaceae</taxon>
        <taxon>Yersinia</taxon>
    </lineage>
</organism>
<feature type="chain" id="PRO_5046800751" evidence="1">
    <location>
        <begin position="20"/>
        <end position="84"/>
    </location>
</feature>
<keyword evidence="1" id="KW-0732">Signal</keyword>
<evidence type="ECO:0000313" key="3">
    <source>
        <dbReference type="Proteomes" id="UP001057860"/>
    </source>
</evidence>
<feature type="signal peptide" evidence="1">
    <location>
        <begin position="1"/>
        <end position="19"/>
    </location>
</feature>
<evidence type="ECO:0000313" key="2">
    <source>
        <dbReference type="EMBL" id="UWM47136.1"/>
    </source>
</evidence>
<dbReference type="RefSeq" id="WP_050106093.1">
    <property type="nucleotide sequence ID" value="NZ_CABHWQ010000015.1"/>
</dbReference>
<dbReference type="EMBL" id="CP104006">
    <property type="protein sequence ID" value="UWM47136.1"/>
    <property type="molecule type" value="Genomic_DNA"/>
</dbReference>
<protein>
    <submittedName>
        <fullName evidence="2">Uncharacterized protein</fullName>
    </submittedName>
</protein>
<sequence>MKLLFMSVSILLFSVAAPAQVKICEGGNVEPFGKEFCARHIAAEQKQRCNKLKAKQRSARSLSLNDAAKILVDRQEKEILGCAG</sequence>
<gene>
    <name evidence="2" type="ORF">N0H69_10205</name>
</gene>
<dbReference type="Proteomes" id="UP001057860">
    <property type="component" value="Chromosome"/>
</dbReference>